<organism evidence="1 2">
    <name type="scientific">Pocillopora meandrina</name>
    <dbReference type="NCBI Taxonomy" id="46732"/>
    <lineage>
        <taxon>Eukaryota</taxon>
        <taxon>Metazoa</taxon>
        <taxon>Cnidaria</taxon>
        <taxon>Anthozoa</taxon>
        <taxon>Hexacorallia</taxon>
        <taxon>Scleractinia</taxon>
        <taxon>Astrocoeniina</taxon>
        <taxon>Pocilloporidae</taxon>
        <taxon>Pocillopora</taxon>
    </lineage>
</organism>
<accession>A0AAU9W0N9</accession>
<evidence type="ECO:0008006" key="3">
    <source>
        <dbReference type="Google" id="ProtNLM"/>
    </source>
</evidence>
<proteinExistence type="predicted"/>
<sequence>MATSSDSVELEFWHKNITKIPKVTNSFVEDFAEKNLPIKATVTRGYKFFHEEYIHDIEVKLCKEEDSGVVARAKCFRSMKKRTKILTSCLLCSRAPLLRLASTSICVVVLLDKVFAIMFLDCSILLPISSY</sequence>
<dbReference type="AlphaFoldDB" id="A0AAU9W0N9"/>
<evidence type="ECO:0000313" key="2">
    <source>
        <dbReference type="Proteomes" id="UP001159428"/>
    </source>
</evidence>
<gene>
    <name evidence="1" type="ORF">PMEA_00028400</name>
</gene>
<dbReference type="EMBL" id="CALNXJ010000006">
    <property type="protein sequence ID" value="CAH3041819.1"/>
    <property type="molecule type" value="Genomic_DNA"/>
</dbReference>
<name>A0AAU9W0N9_9CNID</name>
<dbReference type="Proteomes" id="UP001159428">
    <property type="component" value="Unassembled WGS sequence"/>
</dbReference>
<comment type="caution">
    <text evidence="1">The sequence shown here is derived from an EMBL/GenBank/DDBJ whole genome shotgun (WGS) entry which is preliminary data.</text>
</comment>
<reference evidence="1 2" key="1">
    <citation type="submission" date="2022-05" db="EMBL/GenBank/DDBJ databases">
        <authorList>
            <consortium name="Genoscope - CEA"/>
            <person name="William W."/>
        </authorList>
    </citation>
    <scope>NUCLEOTIDE SEQUENCE [LARGE SCALE GENOMIC DNA]</scope>
</reference>
<protein>
    <recommendedName>
        <fullName evidence="3">Bet v I/Major latex protein domain-containing protein</fullName>
    </recommendedName>
</protein>
<keyword evidence="2" id="KW-1185">Reference proteome</keyword>
<evidence type="ECO:0000313" key="1">
    <source>
        <dbReference type="EMBL" id="CAH3041819.1"/>
    </source>
</evidence>